<feature type="signal peptide" evidence="2">
    <location>
        <begin position="1"/>
        <end position="23"/>
    </location>
</feature>
<feature type="region of interest" description="Disordered" evidence="1">
    <location>
        <begin position="24"/>
        <end position="49"/>
    </location>
</feature>
<evidence type="ECO:0000256" key="2">
    <source>
        <dbReference type="SAM" id="SignalP"/>
    </source>
</evidence>
<evidence type="ECO:0000313" key="4">
    <source>
        <dbReference type="Proteomes" id="UP001246372"/>
    </source>
</evidence>
<feature type="chain" id="PRO_5045489580" evidence="2">
    <location>
        <begin position="24"/>
        <end position="85"/>
    </location>
</feature>
<accession>A0ABU3P983</accession>
<evidence type="ECO:0000256" key="1">
    <source>
        <dbReference type="SAM" id="MobiDB-lite"/>
    </source>
</evidence>
<proteinExistence type="predicted"/>
<comment type="caution">
    <text evidence="3">The sequence shown here is derived from an EMBL/GenBank/DDBJ whole genome shotgun (WGS) entry which is preliminary data.</text>
</comment>
<sequence length="85" mass="8800">MNAATGVQLIAAVSLAAWLTGCASTGQSPTGDAADEPAEKNYVTGSNIPKREPASKLKVSVMEDKEKIRESLNVPLSGTDVRGAK</sequence>
<protein>
    <submittedName>
        <fullName evidence="3">Uncharacterized protein</fullName>
    </submittedName>
</protein>
<dbReference type="Proteomes" id="UP001246372">
    <property type="component" value="Unassembled WGS sequence"/>
</dbReference>
<gene>
    <name evidence="3" type="ORF">RQP53_07575</name>
</gene>
<keyword evidence="4" id="KW-1185">Reference proteome</keyword>
<reference evidence="3" key="1">
    <citation type="submission" date="2023-09" db="EMBL/GenBank/DDBJ databases">
        <title>Paucibacter sp. APW11 Genome sequencing and assembly.</title>
        <authorList>
            <person name="Kim I."/>
        </authorList>
    </citation>
    <scope>NUCLEOTIDE SEQUENCE</scope>
    <source>
        <strain evidence="3">APW11</strain>
    </source>
</reference>
<name>A0ABU3P983_9BURK</name>
<dbReference type="EMBL" id="JAVXZY010000002">
    <property type="protein sequence ID" value="MDT8999124.1"/>
    <property type="molecule type" value="Genomic_DNA"/>
</dbReference>
<dbReference type="RefSeq" id="WP_315649613.1">
    <property type="nucleotide sequence ID" value="NZ_JAVXZY010000002.1"/>
</dbReference>
<evidence type="ECO:0000313" key="3">
    <source>
        <dbReference type="EMBL" id="MDT8999124.1"/>
    </source>
</evidence>
<organism evidence="3 4">
    <name type="scientific">Roseateles aquae</name>
    <dbReference type="NCBI Taxonomy" id="3077235"/>
    <lineage>
        <taxon>Bacteria</taxon>
        <taxon>Pseudomonadati</taxon>
        <taxon>Pseudomonadota</taxon>
        <taxon>Betaproteobacteria</taxon>
        <taxon>Burkholderiales</taxon>
        <taxon>Sphaerotilaceae</taxon>
        <taxon>Roseateles</taxon>
    </lineage>
</organism>
<keyword evidence="2" id="KW-0732">Signal</keyword>